<feature type="transmembrane region" description="Helical" evidence="11">
    <location>
        <begin position="66"/>
        <end position="90"/>
    </location>
</feature>
<dbReference type="GO" id="GO:0004930">
    <property type="term" value="F:G protein-coupled receptor activity"/>
    <property type="evidence" value="ECO:0007669"/>
    <property type="project" value="UniProtKB-KW"/>
</dbReference>
<keyword evidence="3 9" id="KW-0812">Transmembrane</keyword>
<dbReference type="SUPFAM" id="SSF81321">
    <property type="entry name" value="Family A G protein-coupled receptor-like"/>
    <property type="match status" value="1"/>
</dbReference>
<evidence type="ECO:0000256" key="9">
    <source>
        <dbReference type="RuleBase" id="RU000688"/>
    </source>
</evidence>
<evidence type="ECO:0000256" key="5">
    <source>
        <dbReference type="ARBA" id="ARBA00023040"/>
    </source>
</evidence>
<dbReference type="VEuPathDB" id="VectorBase:BGLB021295"/>
<evidence type="ECO:0000256" key="7">
    <source>
        <dbReference type="ARBA" id="ARBA00023170"/>
    </source>
</evidence>
<keyword evidence="4 11" id="KW-1133">Transmembrane helix</keyword>
<keyword evidence="5 9" id="KW-0297">G-protein coupled receptor</keyword>
<organism evidence="13 14">
    <name type="scientific">Biomphalaria glabrata</name>
    <name type="common">Bloodfluke planorb</name>
    <name type="synonym">Freshwater snail</name>
    <dbReference type="NCBI Taxonomy" id="6526"/>
    <lineage>
        <taxon>Eukaryota</taxon>
        <taxon>Metazoa</taxon>
        <taxon>Spiralia</taxon>
        <taxon>Lophotrochozoa</taxon>
        <taxon>Mollusca</taxon>
        <taxon>Gastropoda</taxon>
        <taxon>Heterobranchia</taxon>
        <taxon>Euthyneura</taxon>
        <taxon>Panpulmonata</taxon>
        <taxon>Hygrophila</taxon>
        <taxon>Lymnaeoidea</taxon>
        <taxon>Planorbidae</taxon>
        <taxon>Biomphalaria</taxon>
    </lineage>
</organism>
<name>A0A2C9KMC3_BIOGL</name>
<dbReference type="Proteomes" id="UP000076420">
    <property type="component" value="Unassembled WGS sequence"/>
</dbReference>
<evidence type="ECO:0000256" key="3">
    <source>
        <dbReference type="ARBA" id="ARBA00022692"/>
    </source>
</evidence>
<keyword evidence="2" id="KW-1003">Cell membrane</keyword>
<evidence type="ECO:0000256" key="10">
    <source>
        <dbReference type="SAM" id="MobiDB-lite"/>
    </source>
</evidence>
<feature type="transmembrane region" description="Helical" evidence="11">
    <location>
        <begin position="147"/>
        <end position="171"/>
    </location>
</feature>
<dbReference type="InterPro" id="IPR000276">
    <property type="entry name" value="GPCR_Rhodpsn"/>
</dbReference>
<dbReference type="PANTHER" id="PTHR24248">
    <property type="entry name" value="ADRENERGIC RECEPTOR-RELATED G-PROTEIN COUPLED RECEPTOR"/>
    <property type="match status" value="1"/>
</dbReference>
<evidence type="ECO:0000259" key="12">
    <source>
        <dbReference type="PROSITE" id="PS50262"/>
    </source>
</evidence>
<gene>
    <name evidence="13" type="primary">106053717</name>
</gene>
<keyword evidence="7 9" id="KW-0675">Receptor</keyword>
<feature type="transmembrane region" description="Helical" evidence="11">
    <location>
        <begin position="191"/>
        <end position="214"/>
    </location>
</feature>
<feature type="domain" description="G-protein coupled receptors family 1 profile" evidence="12">
    <location>
        <begin position="46"/>
        <end position="496"/>
    </location>
</feature>
<dbReference type="KEGG" id="bgt:106053717"/>
<evidence type="ECO:0000256" key="2">
    <source>
        <dbReference type="ARBA" id="ARBA00022475"/>
    </source>
</evidence>
<reference evidence="13" key="1">
    <citation type="submission" date="2020-05" db="UniProtKB">
        <authorList>
            <consortium name="EnsemblMetazoa"/>
        </authorList>
    </citation>
    <scope>IDENTIFICATION</scope>
    <source>
        <strain evidence="13">BB02</strain>
    </source>
</reference>
<dbReference type="Pfam" id="PF00001">
    <property type="entry name" value="7tm_1"/>
    <property type="match status" value="1"/>
</dbReference>
<feature type="region of interest" description="Disordered" evidence="10">
    <location>
        <begin position="304"/>
        <end position="323"/>
    </location>
</feature>
<feature type="compositionally biased region" description="Basic and acidic residues" evidence="10">
    <location>
        <begin position="305"/>
        <end position="318"/>
    </location>
</feature>
<keyword evidence="8 9" id="KW-0807">Transducer</keyword>
<comment type="subcellular location">
    <subcellularLocation>
        <location evidence="1">Cell membrane</location>
        <topology evidence="1">Multi-pass membrane protein</topology>
    </subcellularLocation>
</comment>
<dbReference type="EnsemblMetazoa" id="BGLB021295-RB">
    <property type="protein sequence ID" value="BGLB021295-PB"/>
    <property type="gene ID" value="BGLB021295"/>
</dbReference>
<sequence length="518" mass="57792">MNSSILNAHGNESADLTESNSHGRSLVEIVLWSILLAILMLVSSVGNILVIVCVRMSHKLQEDRGNIFLVNLSVADLLTAVIVMSGSLISLVEDKWVLGGAWCDIVCAANYTLIIVSMLTLCFISLDRYIAVVHALHYHSKVTNARIYLLITYAWCQGVCFGAPPIFARWIEYDYWEVICAIEWQKNNLKTLTYVIVAFILCFLSPGVIMAVAYTKVMKVAKSHNSVHPIGVYDNVNKAVQCAANQNSKSQVTRNMVEMSEYSSSTSHEFRISRRQTQTPLADKDKDSNSKRLLRYMLQTNSKNMSRDWAKQKHDQKQSEQSTIANNIYSKTLTFSLAAAGDKLVDHSCSDIVLCDSKKTAESTQPVGDVKLPSFTEHGAVCDHHKSLSIDSTTYSDESQLVSGLNSLVDNRTHGDEHLIADLSQKRRRKKNYGVSSKAVRSLLIVVLAFFICMAPFSCTKLYKVIVPRKDALPGYVNLVASIFQFCSSAVNPLIYGIFRKDFRAAFLSLLKKLFAKV</sequence>
<evidence type="ECO:0000256" key="8">
    <source>
        <dbReference type="ARBA" id="ARBA00023224"/>
    </source>
</evidence>
<dbReference type="PANTHER" id="PTHR24248:SF129">
    <property type="entry name" value="G-PROTEIN COUPLED RECEPTORS FAMILY 1 PROFILE DOMAIN-CONTAINING PROTEIN"/>
    <property type="match status" value="1"/>
</dbReference>
<dbReference type="SMART" id="SM01381">
    <property type="entry name" value="7TM_GPCR_Srsx"/>
    <property type="match status" value="1"/>
</dbReference>
<dbReference type="RefSeq" id="XP_013064770.2">
    <property type="nucleotide sequence ID" value="XM_013209316.2"/>
</dbReference>
<dbReference type="VEuPathDB" id="VectorBase:BGLAX_047678"/>
<feature type="transmembrane region" description="Helical" evidence="11">
    <location>
        <begin position="477"/>
        <end position="499"/>
    </location>
</feature>
<dbReference type="PROSITE" id="PS00237">
    <property type="entry name" value="G_PROTEIN_RECEP_F1_1"/>
    <property type="match status" value="1"/>
</dbReference>
<feature type="transmembrane region" description="Helical" evidence="11">
    <location>
        <begin position="96"/>
        <end position="126"/>
    </location>
</feature>
<keyword evidence="6 11" id="KW-0472">Membrane</keyword>
<feature type="transmembrane region" description="Helical" evidence="11">
    <location>
        <begin position="29"/>
        <end position="54"/>
    </location>
</feature>
<evidence type="ECO:0000313" key="13">
    <source>
        <dbReference type="EnsemblMetazoa" id="BGLB021295-PC"/>
    </source>
</evidence>
<evidence type="ECO:0000256" key="11">
    <source>
        <dbReference type="SAM" id="Phobius"/>
    </source>
</evidence>
<evidence type="ECO:0000313" key="14">
    <source>
        <dbReference type="Proteomes" id="UP000076420"/>
    </source>
</evidence>
<dbReference type="RefSeq" id="XP_013064771.2">
    <property type="nucleotide sequence ID" value="XM_013209317.2"/>
</dbReference>
<comment type="similarity">
    <text evidence="9">Belongs to the G-protein coupled receptor 1 family.</text>
</comment>
<dbReference type="InterPro" id="IPR017452">
    <property type="entry name" value="GPCR_Rhodpsn_7TM"/>
</dbReference>
<dbReference type="PROSITE" id="PS50262">
    <property type="entry name" value="G_PROTEIN_RECEP_F1_2"/>
    <property type="match status" value="1"/>
</dbReference>
<evidence type="ECO:0000256" key="4">
    <source>
        <dbReference type="ARBA" id="ARBA00022989"/>
    </source>
</evidence>
<dbReference type="AlphaFoldDB" id="A0A2C9KMC3"/>
<proteinExistence type="inferred from homology"/>
<dbReference type="EnsemblMetazoa" id="BGLB021295-RC">
    <property type="protein sequence ID" value="BGLB021295-PC"/>
    <property type="gene ID" value="BGLB021295"/>
</dbReference>
<dbReference type="GO" id="GO:0005886">
    <property type="term" value="C:plasma membrane"/>
    <property type="evidence" value="ECO:0007669"/>
    <property type="project" value="UniProtKB-SubCell"/>
</dbReference>
<evidence type="ECO:0000256" key="1">
    <source>
        <dbReference type="ARBA" id="ARBA00004651"/>
    </source>
</evidence>
<feature type="transmembrane region" description="Helical" evidence="11">
    <location>
        <begin position="439"/>
        <end position="457"/>
    </location>
</feature>
<dbReference type="Gene3D" id="1.20.1070.10">
    <property type="entry name" value="Rhodopsin 7-helix transmembrane proteins"/>
    <property type="match status" value="2"/>
</dbReference>
<dbReference type="PRINTS" id="PR00237">
    <property type="entry name" value="GPCRRHODOPSN"/>
</dbReference>
<accession>A0A2C9KMC3</accession>
<protein>
    <recommendedName>
        <fullName evidence="12">G-protein coupled receptors family 1 profile domain-containing protein</fullName>
    </recommendedName>
</protein>
<evidence type="ECO:0000256" key="6">
    <source>
        <dbReference type="ARBA" id="ARBA00023136"/>
    </source>
</evidence>
<dbReference type="OrthoDB" id="6159456at2759"/>
<dbReference type="STRING" id="6526.A0A2C9KMC3"/>
<feature type="region of interest" description="Disordered" evidence="10">
    <location>
        <begin position="267"/>
        <end position="287"/>
    </location>
</feature>